<name>A0A9P6K0I6_9FUNG</name>
<dbReference type="AlphaFoldDB" id="A0A9P6K0I6"/>
<keyword evidence="3" id="KW-1185">Reference proteome</keyword>
<feature type="region of interest" description="Disordered" evidence="1">
    <location>
        <begin position="54"/>
        <end position="84"/>
    </location>
</feature>
<accession>A0A9P6K0I6</accession>
<comment type="caution">
    <text evidence="2">The sequence shown here is derived from an EMBL/GenBank/DDBJ whole genome shotgun (WGS) entry which is preliminary data.</text>
</comment>
<dbReference type="Proteomes" id="UP000780801">
    <property type="component" value="Unassembled WGS sequence"/>
</dbReference>
<evidence type="ECO:0000313" key="2">
    <source>
        <dbReference type="EMBL" id="KAF9540470.1"/>
    </source>
</evidence>
<evidence type="ECO:0000256" key="1">
    <source>
        <dbReference type="SAM" id="MobiDB-lite"/>
    </source>
</evidence>
<proteinExistence type="predicted"/>
<protein>
    <submittedName>
        <fullName evidence="2">Uncharacterized protein</fullName>
    </submittedName>
</protein>
<reference evidence="2" key="1">
    <citation type="journal article" date="2020" name="Fungal Divers.">
        <title>Resolving the Mortierellaceae phylogeny through synthesis of multi-gene phylogenetics and phylogenomics.</title>
        <authorList>
            <person name="Vandepol N."/>
            <person name="Liber J."/>
            <person name="Desiro A."/>
            <person name="Na H."/>
            <person name="Kennedy M."/>
            <person name="Barry K."/>
            <person name="Grigoriev I.V."/>
            <person name="Miller A.N."/>
            <person name="O'Donnell K."/>
            <person name="Stajich J.E."/>
            <person name="Bonito G."/>
        </authorList>
    </citation>
    <scope>NUCLEOTIDE SEQUENCE</scope>
    <source>
        <strain evidence="2">KOD1015</strain>
    </source>
</reference>
<gene>
    <name evidence="2" type="ORF">BGW38_009870</name>
</gene>
<evidence type="ECO:0000313" key="3">
    <source>
        <dbReference type="Proteomes" id="UP000780801"/>
    </source>
</evidence>
<sequence>MEEIPVRVVRVVATSLVDASTIAEAAANENEPVLPTYESVIEATGLPAYAEEKLEDEHEEAEASGTAMGVLGGPARRLEGEDAL</sequence>
<dbReference type="EMBL" id="JAABOA010007545">
    <property type="protein sequence ID" value="KAF9540470.1"/>
    <property type="molecule type" value="Genomic_DNA"/>
</dbReference>
<organism evidence="2 3">
    <name type="scientific">Lunasporangiospora selenospora</name>
    <dbReference type="NCBI Taxonomy" id="979761"/>
    <lineage>
        <taxon>Eukaryota</taxon>
        <taxon>Fungi</taxon>
        <taxon>Fungi incertae sedis</taxon>
        <taxon>Mucoromycota</taxon>
        <taxon>Mortierellomycotina</taxon>
        <taxon>Mortierellomycetes</taxon>
        <taxon>Mortierellales</taxon>
        <taxon>Mortierellaceae</taxon>
        <taxon>Lunasporangiospora</taxon>
    </lineage>
</organism>